<gene>
    <name evidence="2" type="ORF">DXB93_05350</name>
    <name evidence="1" type="ORF">PM738_04490</name>
</gene>
<evidence type="ECO:0000313" key="2">
    <source>
        <dbReference type="EMBL" id="RGD86589.1"/>
    </source>
</evidence>
<dbReference type="RefSeq" id="WP_117580906.1">
    <property type="nucleotide sequence ID" value="NZ_CAXMZD010000002.1"/>
</dbReference>
<name>A0A3E3EFN2_9FIRM</name>
<reference evidence="1" key="2">
    <citation type="submission" date="2023-01" db="EMBL/GenBank/DDBJ databases">
        <title>Human gut microbiome strain richness.</title>
        <authorList>
            <person name="Chen-Liaw A."/>
        </authorList>
    </citation>
    <scope>NUCLEOTIDE SEQUENCE</scope>
    <source>
        <strain evidence="1">1001217st2_G6_1001217B_191108</strain>
    </source>
</reference>
<organism evidence="2 3">
    <name type="scientific">Thomasclavelia ramosa</name>
    <dbReference type="NCBI Taxonomy" id="1547"/>
    <lineage>
        <taxon>Bacteria</taxon>
        <taxon>Bacillati</taxon>
        <taxon>Bacillota</taxon>
        <taxon>Erysipelotrichia</taxon>
        <taxon>Erysipelotrichales</taxon>
        <taxon>Coprobacillaceae</taxon>
        <taxon>Thomasclavelia</taxon>
    </lineage>
</organism>
<comment type="caution">
    <text evidence="2">The sequence shown here is derived from an EMBL/GenBank/DDBJ whole genome shotgun (WGS) entry which is preliminary data.</text>
</comment>
<dbReference type="Proteomes" id="UP000261032">
    <property type="component" value="Unassembled WGS sequence"/>
</dbReference>
<evidence type="ECO:0000313" key="1">
    <source>
        <dbReference type="EMBL" id="MDB7083052.1"/>
    </source>
</evidence>
<accession>A0A3E3EFN2</accession>
<protein>
    <submittedName>
        <fullName evidence="2">Uncharacterized protein</fullName>
    </submittedName>
</protein>
<sequence length="200" mass="23330">MINYIDISLKIDHSTITTRKVANQYDNEVTIVRFLNDDLFKEGYKYNLKITYQRKTIKDVPLRGNQFIVTEDLTKWSGTYTCQLVIRDNEGRVRVMNPFNLEIVQATFTNEVQELPIDPNLEFLYDKMLNAIEDLEKRVNDGEFDGFSPIVDVVEDNVETYKLKVTDRFKEIITPNLRPSYNFASNEDIDSIIENINGGR</sequence>
<dbReference type="EMBL" id="JAQLKE010000005">
    <property type="protein sequence ID" value="MDB7083052.1"/>
    <property type="molecule type" value="Genomic_DNA"/>
</dbReference>
<proteinExistence type="predicted"/>
<dbReference type="AlphaFoldDB" id="A0A3E3EFN2"/>
<dbReference type="Proteomes" id="UP001211987">
    <property type="component" value="Unassembled WGS sequence"/>
</dbReference>
<evidence type="ECO:0000313" key="3">
    <source>
        <dbReference type="Proteomes" id="UP000261032"/>
    </source>
</evidence>
<reference evidence="2 3" key="1">
    <citation type="submission" date="2018-08" db="EMBL/GenBank/DDBJ databases">
        <title>A genome reference for cultivated species of the human gut microbiota.</title>
        <authorList>
            <person name="Zou Y."/>
            <person name="Xue W."/>
            <person name="Luo G."/>
        </authorList>
    </citation>
    <scope>NUCLEOTIDE SEQUENCE [LARGE SCALE GENOMIC DNA]</scope>
    <source>
        <strain evidence="2 3">OM06-4</strain>
    </source>
</reference>
<dbReference type="EMBL" id="QUSL01000005">
    <property type="protein sequence ID" value="RGD86589.1"/>
    <property type="molecule type" value="Genomic_DNA"/>
</dbReference>